<dbReference type="AlphaFoldDB" id="A0A9P5RXZ5"/>
<keyword evidence="1" id="KW-1133">Transmembrane helix</keyword>
<feature type="transmembrane region" description="Helical" evidence="1">
    <location>
        <begin position="61"/>
        <end position="81"/>
    </location>
</feature>
<comment type="caution">
    <text evidence="3">The sequence shown here is derived from an EMBL/GenBank/DDBJ whole genome shotgun (WGS) entry which is preliminary data.</text>
</comment>
<accession>A0A9P5RXZ5</accession>
<proteinExistence type="predicted"/>
<evidence type="ECO:0000256" key="2">
    <source>
        <dbReference type="SAM" id="SignalP"/>
    </source>
</evidence>
<organism evidence="3 4">
    <name type="scientific">Linnemannia schmuckeri</name>
    <dbReference type="NCBI Taxonomy" id="64567"/>
    <lineage>
        <taxon>Eukaryota</taxon>
        <taxon>Fungi</taxon>
        <taxon>Fungi incertae sedis</taxon>
        <taxon>Mucoromycota</taxon>
        <taxon>Mortierellomycotina</taxon>
        <taxon>Mortierellomycetes</taxon>
        <taxon>Mortierellales</taxon>
        <taxon>Mortierellaceae</taxon>
        <taxon>Linnemannia</taxon>
    </lineage>
</organism>
<reference evidence="3" key="1">
    <citation type="journal article" date="2020" name="Fungal Divers.">
        <title>Resolving the Mortierellaceae phylogeny through synthesis of multi-gene phylogenetics and phylogenomics.</title>
        <authorList>
            <person name="Vandepol N."/>
            <person name="Liber J."/>
            <person name="Desiro A."/>
            <person name="Na H."/>
            <person name="Kennedy M."/>
            <person name="Barry K."/>
            <person name="Grigoriev I.V."/>
            <person name="Miller A.N."/>
            <person name="O'Donnell K."/>
            <person name="Stajich J.E."/>
            <person name="Bonito G."/>
        </authorList>
    </citation>
    <scope>NUCLEOTIDE SEQUENCE</scope>
    <source>
        <strain evidence="3">NRRL 6426</strain>
    </source>
</reference>
<dbReference type="EMBL" id="JAAAUQ010000445">
    <property type="protein sequence ID" value="KAF9150181.1"/>
    <property type="molecule type" value="Genomic_DNA"/>
</dbReference>
<name>A0A9P5RXZ5_9FUNG</name>
<sequence length="565" mass="63058">MNLFFVALDLLVAVSLGAALTHISQRTGGYTHSIRWIQQAGYYEMFTALKLSVRKTAGRSLLALMSTFAGSIALTAIIVGAKTFARSSIQEGNLSHEMVSSRQFVAFNTYHSLSAWVIPIDHHTSIEEALTKAINGTRVIPQANRPSKWYQPQRSTYEVVCDRFDFMTATKQHHGLLNENSCATVSIHAFSSGTENMTGSYIFPRSQYRGKVYYFSTNVPLVASAVLDPSIFLRLFYKGQRCGTFNNNMQWINATKVGLTSTPKTVLTKCLLDSGEMVSMSSTVIRFSVPNQEMFQSTATSIFGDQDELVLAMQESVNNGTLTNLPDTLIQHTVMEIKISGTKITALICVGSRVSTEESPHITCGYTNTNTLIINPRPMDPTIARLLPTTGFNPNITVFTNMMTLHHLPSVSRYKEPSFNFTRILNASSEAADYIASLGHSFAVDWDASMLYIVFNTVEILKGYEIPGWLFFLMVGVMVVCLIFWGTTEYWVADRYRQSLYFAVSKELTIGQDDVSPQLHRFDPTTLEFEGRRIVSKEAKQMPEEETGLVQRSIQGSQNSLAYVL</sequence>
<keyword evidence="1" id="KW-0472">Membrane</keyword>
<evidence type="ECO:0000256" key="1">
    <source>
        <dbReference type="SAM" id="Phobius"/>
    </source>
</evidence>
<feature type="transmembrane region" description="Helical" evidence="1">
    <location>
        <begin position="469"/>
        <end position="492"/>
    </location>
</feature>
<evidence type="ECO:0000313" key="3">
    <source>
        <dbReference type="EMBL" id="KAF9150181.1"/>
    </source>
</evidence>
<keyword evidence="1" id="KW-0812">Transmembrane</keyword>
<keyword evidence="2" id="KW-0732">Signal</keyword>
<dbReference type="OrthoDB" id="2405755at2759"/>
<evidence type="ECO:0000313" key="4">
    <source>
        <dbReference type="Proteomes" id="UP000748756"/>
    </source>
</evidence>
<feature type="chain" id="PRO_5040228298" description="Transmembrane protein" evidence="2">
    <location>
        <begin position="20"/>
        <end position="565"/>
    </location>
</feature>
<protein>
    <recommendedName>
        <fullName evidence="5">Transmembrane protein</fullName>
    </recommendedName>
</protein>
<keyword evidence="4" id="KW-1185">Reference proteome</keyword>
<gene>
    <name evidence="3" type="ORF">BG015_008018</name>
</gene>
<dbReference type="Proteomes" id="UP000748756">
    <property type="component" value="Unassembled WGS sequence"/>
</dbReference>
<evidence type="ECO:0008006" key="5">
    <source>
        <dbReference type="Google" id="ProtNLM"/>
    </source>
</evidence>
<feature type="signal peptide" evidence="2">
    <location>
        <begin position="1"/>
        <end position="19"/>
    </location>
</feature>